<accession>A0A561WTL9</accession>
<dbReference type="Pfam" id="PF01872">
    <property type="entry name" value="RibD_C"/>
    <property type="match status" value="1"/>
</dbReference>
<dbReference type="SUPFAM" id="SSF53597">
    <property type="entry name" value="Dihydrofolate reductase-like"/>
    <property type="match status" value="1"/>
</dbReference>
<name>A0A561WTL9_9ACTN</name>
<dbReference type="PANTHER" id="PTHR38011">
    <property type="entry name" value="DIHYDROFOLATE REDUCTASE FAMILY PROTEIN (AFU_ORTHOLOGUE AFUA_8G06820)"/>
    <property type="match status" value="1"/>
</dbReference>
<sequence>MGAVPAGRRPYVLLSCATSIDGYIDDATGQRLLLSNADDLARVDAVRAGCDAILVGAGTVRRDDPRLVIRSERLRRARMDRGLPPSPLKVTLTGRGDLDRRARFFTVGDADRIVYCASPAVAKTSEMLDGLATVVDAGDPLDPARALADLAGRGVDRLMVEGGGSVHAQFLTAGLADELHLVVAPFFVGDPRAPRFVRDGPFPWHPGRRARVIEARQIGDVVLVRYALSERCPDA</sequence>
<protein>
    <submittedName>
        <fullName evidence="5">5-amino-6-(5-phosphoribosylamino)uracil reductase</fullName>
    </submittedName>
</protein>
<dbReference type="OrthoDB" id="9800865at2"/>
<dbReference type="Proteomes" id="UP000319927">
    <property type="component" value="Unassembled WGS sequence"/>
</dbReference>
<gene>
    <name evidence="5" type="ORF">FHX75_11335</name>
</gene>
<comment type="pathway">
    <text evidence="1">Cofactor biosynthesis; riboflavin biosynthesis.</text>
</comment>
<keyword evidence="3" id="KW-0560">Oxidoreductase</keyword>
<keyword evidence="2" id="KW-0521">NADP</keyword>
<dbReference type="GO" id="GO:0009231">
    <property type="term" value="P:riboflavin biosynthetic process"/>
    <property type="evidence" value="ECO:0007669"/>
    <property type="project" value="InterPro"/>
</dbReference>
<dbReference type="Gene3D" id="3.40.430.10">
    <property type="entry name" value="Dihydrofolate Reductase, subunit A"/>
    <property type="match status" value="1"/>
</dbReference>
<dbReference type="InterPro" id="IPR002734">
    <property type="entry name" value="RibDG_C"/>
</dbReference>
<dbReference type="InterPro" id="IPR024072">
    <property type="entry name" value="DHFR-like_dom_sf"/>
</dbReference>
<evidence type="ECO:0000259" key="4">
    <source>
        <dbReference type="Pfam" id="PF01872"/>
    </source>
</evidence>
<evidence type="ECO:0000256" key="3">
    <source>
        <dbReference type="ARBA" id="ARBA00023002"/>
    </source>
</evidence>
<dbReference type="GO" id="GO:0008703">
    <property type="term" value="F:5-amino-6-(5-phosphoribosylamino)uracil reductase activity"/>
    <property type="evidence" value="ECO:0007669"/>
    <property type="project" value="InterPro"/>
</dbReference>
<comment type="caution">
    <text evidence="5">The sequence shown here is derived from an EMBL/GenBank/DDBJ whole genome shotgun (WGS) entry which is preliminary data.</text>
</comment>
<dbReference type="AlphaFoldDB" id="A0A561WTL9"/>
<proteinExistence type="predicted"/>
<evidence type="ECO:0000256" key="1">
    <source>
        <dbReference type="ARBA" id="ARBA00005104"/>
    </source>
</evidence>
<dbReference type="InterPro" id="IPR050765">
    <property type="entry name" value="Riboflavin_Biosynth_HTPR"/>
</dbReference>
<dbReference type="EMBL" id="VIXA01000001">
    <property type="protein sequence ID" value="TWG27200.1"/>
    <property type="molecule type" value="Genomic_DNA"/>
</dbReference>
<dbReference type="PANTHER" id="PTHR38011:SF7">
    <property type="entry name" value="2,5-DIAMINO-6-RIBOSYLAMINO-4(3H)-PYRIMIDINONE 5'-PHOSPHATE REDUCTASE"/>
    <property type="match status" value="1"/>
</dbReference>
<evidence type="ECO:0000256" key="2">
    <source>
        <dbReference type="ARBA" id="ARBA00022857"/>
    </source>
</evidence>
<organism evidence="5 6">
    <name type="scientific">Micromonospora palomenae</name>
    <dbReference type="NCBI Taxonomy" id="1461247"/>
    <lineage>
        <taxon>Bacteria</taxon>
        <taxon>Bacillati</taxon>
        <taxon>Actinomycetota</taxon>
        <taxon>Actinomycetes</taxon>
        <taxon>Micromonosporales</taxon>
        <taxon>Micromonosporaceae</taxon>
        <taxon>Micromonospora</taxon>
    </lineage>
</organism>
<evidence type="ECO:0000313" key="5">
    <source>
        <dbReference type="EMBL" id="TWG27200.1"/>
    </source>
</evidence>
<dbReference type="RefSeq" id="WP_154936323.1">
    <property type="nucleotide sequence ID" value="NZ_VIXA01000001.1"/>
</dbReference>
<evidence type="ECO:0000313" key="6">
    <source>
        <dbReference type="Proteomes" id="UP000319927"/>
    </source>
</evidence>
<feature type="domain" description="Bacterial bifunctional deaminase-reductase C-terminal" evidence="4">
    <location>
        <begin position="10"/>
        <end position="222"/>
    </location>
</feature>
<keyword evidence="6" id="KW-1185">Reference proteome</keyword>
<reference evidence="5 6" key="1">
    <citation type="submission" date="2019-06" db="EMBL/GenBank/DDBJ databases">
        <title>Sequencing the genomes of 1000 actinobacteria strains.</title>
        <authorList>
            <person name="Klenk H.-P."/>
        </authorList>
    </citation>
    <scope>NUCLEOTIDE SEQUENCE [LARGE SCALE GENOMIC DNA]</scope>
    <source>
        <strain evidence="5 6">DSM 102131</strain>
    </source>
</reference>